<evidence type="ECO:0000259" key="2">
    <source>
        <dbReference type="PROSITE" id="PS50022"/>
    </source>
</evidence>
<dbReference type="PANTHER" id="PTHR40469:SF2">
    <property type="entry name" value="GALACTOSE-BINDING DOMAIN-LIKE SUPERFAMILY PROTEIN"/>
    <property type="match status" value="1"/>
</dbReference>
<dbReference type="InterPro" id="IPR000421">
    <property type="entry name" value="FA58C"/>
</dbReference>
<keyword evidence="4" id="KW-1185">Reference proteome</keyword>
<dbReference type="Pfam" id="PF06283">
    <property type="entry name" value="ThuA"/>
    <property type="match status" value="1"/>
</dbReference>
<proteinExistence type="predicted"/>
<gene>
    <name evidence="3" type="ORF">MKQ68_17940</name>
</gene>
<dbReference type="SUPFAM" id="SSF49785">
    <property type="entry name" value="Galactose-binding domain-like"/>
    <property type="match status" value="1"/>
</dbReference>
<reference evidence="3" key="1">
    <citation type="submission" date="2022-10" db="EMBL/GenBank/DDBJ databases">
        <title>Chitinophaga sp. nov., isolated from soil.</title>
        <authorList>
            <person name="Jeon C.O."/>
        </authorList>
    </citation>
    <scope>NUCLEOTIDE SEQUENCE</scope>
    <source>
        <strain evidence="3">R8</strain>
    </source>
</reference>
<protein>
    <submittedName>
        <fullName evidence="3">ThuA domain-containing protein</fullName>
    </submittedName>
</protein>
<name>A0ABY6IX62_9BACT</name>
<dbReference type="PROSITE" id="PS50022">
    <property type="entry name" value="FA58C_3"/>
    <property type="match status" value="1"/>
</dbReference>
<evidence type="ECO:0000313" key="4">
    <source>
        <dbReference type="Proteomes" id="UP001162741"/>
    </source>
</evidence>
<dbReference type="Proteomes" id="UP001162741">
    <property type="component" value="Chromosome"/>
</dbReference>
<feature type="chain" id="PRO_5045307292" evidence="1">
    <location>
        <begin position="21"/>
        <end position="471"/>
    </location>
</feature>
<dbReference type="SUPFAM" id="SSF52317">
    <property type="entry name" value="Class I glutamine amidotransferase-like"/>
    <property type="match status" value="1"/>
</dbReference>
<dbReference type="Gene3D" id="3.40.50.880">
    <property type="match status" value="1"/>
</dbReference>
<dbReference type="RefSeq" id="WP_264280316.1">
    <property type="nucleotide sequence ID" value="NZ_CP107006.1"/>
</dbReference>
<dbReference type="EMBL" id="CP107006">
    <property type="protein sequence ID" value="UYQ91969.1"/>
    <property type="molecule type" value="Genomic_DNA"/>
</dbReference>
<dbReference type="InterPro" id="IPR008979">
    <property type="entry name" value="Galactose-bd-like_sf"/>
</dbReference>
<organism evidence="3 4">
    <name type="scientific">Chitinophaga horti</name>
    <dbReference type="NCBI Taxonomy" id="2920382"/>
    <lineage>
        <taxon>Bacteria</taxon>
        <taxon>Pseudomonadati</taxon>
        <taxon>Bacteroidota</taxon>
        <taxon>Chitinophagia</taxon>
        <taxon>Chitinophagales</taxon>
        <taxon>Chitinophagaceae</taxon>
        <taxon>Chitinophaga</taxon>
    </lineage>
</organism>
<dbReference type="InterPro" id="IPR029062">
    <property type="entry name" value="Class_I_gatase-like"/>
</dbReference>
<evidence type="ECO:0000256" key="1">
    <source>
        <dbReference type="SAM" id="SignalP"/>
    </source>
</evidence>
<accession>A0ABY6IX62</accession>
<dbReference type="InterPro" id="IPR029010">
    <property type="entry name" value="ThuA-like"/>
</dbReference>
<evidence type="ECO:0000313" key="3">
    <source>
        <dbReference type="EMBL" id="UYQ91969.1"/>
    </source>
</evidence>
<sequence length="471" mass="53116">MKTFFFLVCSMLLQCSIVNAQQLPRALIITGNGNIPKQLDNYPPWTHEFHNEKVIQILEGIVSIDTTTHLTDLNEANLKRYDLIISNSMFLTPDAQQLRALHNFVSKGKAYFTLHCGILTCMNWDGYREFMGGHFIGGPSTEPTVLRVITTNDEFWGFPLAFRDLTEHPISKTLNDFDIKDELYYFQPATPNINVIARAENHPIMWWHKVGTGKVMSLTLGHDLQAKENPGYQELLRNGVRWLTGYPLIYTERIPPVSTRANTYPNFLKIQNISDVQPDQIVSAAVTSDASLLTIRRNDAGNFDLHLTGKSGHGTFTVSVTNKAGRKSERTFGIDIVADKTGNLAGYLGNEITATASENTSAVFLPQNTVDGDTLSRWSSMNTDQAFLLLDLKKQYDLRKIRIHWEASYARNVQILSSIDSKNWTPIYEDKDGHGGVQEATVNANGRYIKLLLQHKVPGKRGFSIYELEIF</sequence>
<keyword evidence="1" id="KW-0732">Signal</keyword>
<feature type="signal peptide" evidence="1">
    <location>
        <begin position="1"/>
        <end position="20"/>
    </location>
</feature>
<dbReference type="Gene3D" id="2.60.120.260">
    <property type="entry name" value="Galactose-binding domain-like"/>
    <property type="match status" value="1"/>
</dbReference>
<dbReference type="PANTHER" id="PTHR40469">
    <property type="entry name" value="SECRETED GLYCOSYL HYDROLASE"/>
    <property type="match status" value="1"/>
</dbReference>
<dbReference type="Pfam" id="PF00754">
    <property type="entry name" value="F5_F8_type_C"/>
    <property type="match status" value="1"/>
</dbReference>
<feature type="domain" description="F5/8 type C" evidence="2">
    <location>
        <begin position="336"/>
        <end position="471"/>
    </location>
</feature>